<sequence>MVNKMGGNNMDNRYNTLLDAIKVAETLLDDGQLLEDNSGTKWDVDNLWDAEFDQEESKEDPGCYYCVGYDGSIGYTGDNGYNVQWLYKVA</sequence>
<dbReference type="AlphaFoldDB" id="A0AAW1HSQ4"/>
<dbReference type="EMBL" id="JASPKY010001015">
    <property type="protein sequence ID" value="KAK9679512.1"/>
    <property type="molecule type" value="Genomic_DNA"/>
</dbReference>
<comment type="caution">
    <text evidence="1">The sequence shown here is derived from an EMBL/GenBank/DDBJ whole genome shotgun (WGS) entry which is preliminary data.</text>
</comment>
<evidence type="ECO:0000313" key="2">
    <source>
        <dbReference type="Proteomes" id="UP001458880"/>
    </source>
</evidence>
<organism evidence="1 2">
    <name type="scientific">Popillia japonica</name>
    <name type="common">Japanese beetle</name>
    <dbReference type="NCBI Taxonomy" id="7064"/>
    <lineage>
        <taxon>Eukaryota</taxon>
        <taxon>Metazoa</taxon>
        <taxon>Ecdysozoa</taxon>
        <taxon>Arthropoda</taxon>
        <taxon>Hexapoda</taxon>
        <taxon>Insecta</taxon>
        <taxon>Pterygota</taxon>
        <taxon>Neoptera</taxon>
        <taxon>Endopterygota</taxon>
        <taxon>Coleoptera</taxon>
        <taxon>Polyphaga</taxon>
        <taxon>Scarabaeiformia</taxon>
        <taxon>Scarabaeidae</taxon>
        <taxon>Rutelinae</taxon>
        <taxon>Popillia</taxon>
    </lineage>
</organism>
<reference evidence="1 2" key="1">
    <citation type="journal article" date="2024" name="BMC Genomics">
        <title>De novo assembly and annotation of Popillia japonica's genome with initial clues to its potential as an invasive pest.</title>
        <authorList>
            <person name="Cucini C."/>
            <person name="Boschi S."/>
            <person name="Funari R."/>
            <person name="Cardaioli E."/>
            <person name="Iannotti N."/>
            <person name="Marturano G."/>
            <person name="Paoli F."/>
            <person name="Bruttini M."/>
            <person name="Carapelli A."/>
            <person name="Frati F."/>
            <person name="Nardi F."/>
        </authorList>
    </citation>
    <scope>NUCLEOTIDE SEQUENCE [LARGE SCALE GENOMIC DNA]</scope>
    <source>
        <strain evidence="1">DMR45628</strain>
    </source>
</reference>
<evidence type="ECO:0000313" key="1">
    <source>
        <dbReference type="EMBL" id="KAK9679512.1"/>
    </source>
</evidence>
<protein>
    <submittedName>
        <fullName evidence="1">Uncharacterized protein</fullName>
    </submittedName>
</protein>
<dbReference type="Proteomes" id="UP001458880">
    <property type="component" value="Unassembled WGS sequence"/>
</dbReference>
<gene>
    <name evidence="1" type="ORF">QE152_g40013</name>
</gene>
<accession>A0AAW1HSQ4</accession>
<name>A0AAW1HSQ4_POPJA</name>
<keyword evidence="2" id="KW-1185">Reference proteome</keyword>
<proteinExistence type="predicted"/>